<dbReference type="AlphaFoldDB" id="A0A4D6XJX4"/>
<organism evidence="1 2">
    <name type="scientific">Pseudomonas putida</name>
    <name type="common">Arthrobacter siderocapsulatus</name>
    <dbReference type="NCBI Taxonomy" id="303"/>
    <lineage>
        <taxon>Bacteria</taxon>
        <taxon>Pseudomonadati</taxon>
        <taxon>Pseudomonadota</taxon>
        <taxon>Gammaproteobacteria</taxon>
        <taxon>Pseudomonadales</taxon>
        <taxon>Pseudomonadaceae</taxon>
        <taxon>Pseudomonas</taxon>
    </lineage>
</organism>
<reference evidence="2" key="1">
    <citation type="submission" date="2019-04" db="EMBL/GenBank/DDBJ databases">
        <title>Genome sequence of Pseudomonas putida 1290, an auxin catabolizing strain.</title>
        <authorList>
            <person name="Laird T.S."/>
            <person name="Leveau J.H.J."/>
        </authorList>
    </citation>
    <scope>NUCLEOTIDE SEQUENCE [LARGE SCALE GENOMIC DNA]</scope>
    <source>
        <strain evidence="2">1290</strain>
    </source>
</reference>
<dbReference type="RefSeq" id="WP_136916818.1">
    <property type="nucleotide sequence ID" value="NZ_CP039371.1"/>
</dbReference>
<protein>
    <submittedName>
        <fullName evidence="1">Uncharacterized protein</fullName>
    </submittedName>
</protein>
<dbReference type="Proteomes" id="UP000298551">
    <property type="component" value="Chromosome"/>
</dbReference>
<evidence type="ECO:0000313" key="1">
    <source>
        <dbReference type="EMBL" id="QCI14838.1"/>
    </source>
</evidence>
<dbReference type="EMBL" id="CP039371">
    <property type="protein sequence ID" value="QCI14838.1"/>
    <property type="molecule type" value="Genomic_DNA"/>
</dbReference>
<sequence>MSQKTFDKFISNEIEAATNQFKKKPEGDLHDIAKGQLVFLQSVRRVLDGTATWEDHGLHDAVNDVLQELGVLKTHETYVKMISK</sequence>
<accession>A0A4D6XJX4</accession>
<gene>
    <name evidence="1" type="ORF">E6B08_27335</name>
</gene>
<proteinExistence type="predicted"/>
<dbReference type="OrthoDB" id="583329at2"/>
<name>A0A4D6XJX4_PSEPU</name>
<evidence type="ECO:0000313" key="2">
    <source>
        <dbReference type="Proteomes" id="UP000298551"/>
    </source>
</evidence>